<evidence type="ECO:0000313" key="2">
    <source>
        <dbReference type="Proteomes" id="UP000475862"/>
    </source>
</evidence>
<proteinExistence type="predicted"/>
<gene>
    <name evidence="1" type="ORF">AGLY_008031</name>
</gene>
<dbReference type="AlphaFoldDB" id="A0A6G0TKR6"/>
<sequence>MCVLQFRAEDFKLMNNVKEMGVETPSMYISYKNPQNQKSKLMIACCGNNNDRARDIHLSLFIIKIVVEVTAISTLTFPSLQEKTKLYAAPQYLPYIFRRCNEQITPPVFNLRRYRYSGKFVPGFEKHMNSNNYHKTCLTGSLWLAPRRLLIPGYPERNDKIYIYYIRDVHFMNYLNLLKYHLKL</sequence>
<accession>A0A6G0TKR6</accession>
<name>A0A6G0TKR6_APHGL</name>
<reference evidence="1 2" key="1">
    <citation type="submission" date="2019-08" db="EMBL/GenBank/DDBJ databases">
        <title>The genome of the soybean aphid Biotype 1, its phylome, world population structure and adaptation to the North American continent.</title>
        <authorList>
            <person name="Giordano R."/>
            <person name="Donthu R.K."/>
            <person name="Hernandez A.G."/>
            <person name="Wright C.L."/>
            <person name="Zimin A.V."/>
        </authorList>
    </citation>
    <scope>NUCLEOTIDE SEQUENCE [LARGE SCALE GENOMIC DNA]</scope>
    <source>
        <tissue evidence="1">Whole aphids</tissue>
    </source>
</reference>
<protein>
    <submittedName>
        <fullName evidence="1">Uncharacterized protein</fullName>
    </submittedName>
</protein>
<comment type="caution">
    <text evidence="1">The sequence shown here is derived from an EMBL/GenBank/DDBJ whole genome shotgun (WGS) entry which is preliminary data.</text>
</comment>
<keyword evidence="2" id="KW-1185">Reference proteome</keyword>
<dbReference type="Proteomes" id="UP000475862">
    <property type="component" value="Unassembled WGS sequence"/>
</dbReference>
<dbReference type="EMBL" id="VYZN01000027">
    <property type="protein sequence ID" value="KAE9534739.1"/>
    <property type="molecule type" value="Genomic_DNA"/>
</dbReference>
<organism evidence="1 2">
    <name type="scientific">Aphis glycines</name>
    <name type="common">Soybean aphid</name>
    <dbReference type="NCBI Taxonomy" id="307491"/>
    <lineage>
        <taxon>Eukaryota</taxon>
        <taxon>Metazoa</taxon>
        <taxon>Ecdysozoa</taxon>
        <taxon>Arthropoda</taxon>
        <taxon>Hexapoda</taxon>
        <taxon>Insecta</taxon>
        <taxon>Pterygota</taxon>
        <taxon>Neoptera</taxon>
        <taxon>Paraneoptera</taxon>
        <taxon>Hemiptera</taxon>
        <taxon>Sternorrhyncha</taxon>
        <taxon>Aphidomorpha</taxon>
        <taxon>Aphidoidea</taxon>
        <taxon>Aphididae</taxon>
        <taxon>Aphidini</taxon>
        <taxon>Aphis</taxon>
        <taxon>Aphis</taxon>
    </lineage>
</organism>
<evidence type="ECO:0000313" key="1">
    <source>
        <dbReference type="EMBL" id="KAE9534739.1"/>
    </source>
</evidence>